<name>A0ABT5N6Y7_9BURK</name>
<feature type="transmembrane region" description="Helical" evidence="1">
    <location>
        <begin position="190"/>
        <end position="208"/>
    </location>
</feature>
<organism evidence="3 4">
    <name type="scientific">Curvibacter cyanobacteriorum</name>
    <dbReference type="NCBI Taxonomy" id="3026422"/>
    <lineage>
        <taxon>Bacteria</taxon>
        <taxon>Pseudomonadati</taxon>
        <taxon>Pseudomonadota</taxon>
        <taxon>Betaproteobacteria</taxon>
        <taxon>Burkholderiales</taxon>
        <taxon>Comamonadaceae</taxon>
        <taxon>Curvibacter</taxon>
    </lineage>
</organism>
<gene>
    <name evidence="3" type="ORF">PSQ40_19970</name>
</gene>
<keyword evidence="3" id="KW-0012">Acyltransferase</keyword>
<reference evidence="3 4" key="1">
    <citation type="submission" date="2023-02" db="EMBL/GenBank/DDBJ databases">
        <title>Bacterial whole genomic sequence of Curvibacter sp. HBC61.</title>
        <authorList>
            <person name="Le V."/>
            <person name="Ko S.-R."/>
            <person name="Ahn C.-Y."/>
            <person name="Oh H.-M."/>
        </authorList>
    </citation>
    <scope>NUCLEOTIDE SEQUENCE [LARGE SCALE GENOMIC DNA]</scope>
    <source>
        <strain evidence="3 4">HBC61</strain>
    </source>
</reference>
<dbReference type="RefSeq" id="WP_273953647.1">
    <property type="nucleotide sequence ID" value="NZ_JAQSIP010000013.1"/>
</dbReference>
<keyword evidence="1" id="KW-0812">Transmembrane</keyword>
<dbReference type="Pfam" id="PF01757">
    <property type="entry name" value="Acyl_transf_3"/>
    <property type="match status" value="1"/>
</dbReference>
<feature type="transmembrane region" description="Helical" evidence="1">
    <location>
        <begin position="220"/>
        <end position="238"/>
    </location>
</feature>
<sequence>MVCRHPPRAARPGLAGRVGLGGDVHGGLALAAAITSLRITIWRELLYILFLLTGIFMRYGSLDFLKLLLALMVVALHSSVFFDVNRDLSFYLVNGLFRIAVPIFFVIGGFFFVDAVNSLLKLKSWALRLVKLYLFWMVVYSPFYFIDQLDKGFVRLIKELVVGYWHLWYVSALIFSGVFCYFCSQIGLRWKLFCLFFLYVVGVFFQYYSVLSGKNFPYWFYRNFIFFGIPMFGLGFLYRQHVDFASFLKNNRFLFLTLFSCLYVIEVYCVRHILGVSDAVDMYLTLFLLCPVIFCCTLSIDFRHSFFHARLPNFIYFSHPLGILFLNGFSYFSRFEVFLVSSVFSVMLYFVFSFFPRLSKSLY</sequence>
<dbReference type="EMBL" id="JAQSIP010000013">
    <property type="protein sequence ID" value="MDD0840863.1"/>
    <property type="molecule type" value="Genomic_DNA"/>
</dbReference>
<feature type="transmembrane region" description="Helical" evidence="1">
    <location>
        <begin position="338"/>
        <end position="355"/>
    </location>
</feature>
<feature type="transmembrane region" description="Helical" evidence="1">
    <location>
        <begin position="88"/>
        <end position="113"/>
    </location>
</feature>
<comment type="caution">
    <text evidence="3">The sequence shown here is derived from an EMBL/GenBank/DDBJ whole genome shotgun (WGS) entry which is preliminary data.</text>
</comment>
<keyword evidence="4" id="KW-1185">Reference proteome</keyword>
<dbReference type="GO" id="GO:0016746">
    <property type="term" value="F:acyltransferase activity"/>
    <property type="evidence" value="ECO:0007669"/>
    <property type="project" value="UniProtKB-KW"/>
</dbReference>
<evidence type="ECO:0000313" key="3">
    <source>
        <dbReference type="EMBL" id="MDD0840863.1"/>
    </source>
</evidence>
<feature type="transmembrane region" description="Helical" evidence="1">
    <location>
        <begin position="166"/>
        <end position="183"/>
    </location>
</feature>
<proteinExistence type="predicted"/>
<evidence type="ECO:0000259" key="2">
    <source>
        <dbReference type="Pfam" id="PF01757"/>
    </source>
</evidence>
<protein>
    <submittedName>
        <fullName evidence="3">Acyltransferase family protein</fullName>
    </submittedName>
</protein>
<feature type="transmembrane region" description="Helical" evidence="1">
    <location>
        <begin position="253"/>
        <end position="274"/>
    </location>
</feature>
<accession>A0ABT5N6Y7</accession>
<keyword evidence="3" id="KW-0808">Transferase</keyword>
<feature type="transmembrane region" description="Helical" evidence="1">
    <location>
        <begin position="314"/>
        <end position="332"/>
    </location>
</feature>
<dbReference type="Proteomes" id="UP001528673">
    <property type="component" value="Unassembled WGS sequence"/>
</dbReference>
<feature type="domain" description="Acyltransferase 3" evidence="2">
    <location>
        <begin position="60"/>
        <end position="351"/>
    </location>
</feature>
<feature type="transmembrane region" description="Helical" evidence="1">
    <location>
        <begin position="125"/>
        <end position="146"/>
    </location>
</feature>
<keyword evidence="1" id="KW-1133">Transmembrane helix</keyword>
<feature type="transmembrane region" description="Helical" evidence="1">
    <location>
        <begin position="280"/>
        <end position="302"/>
    </location>
</feature>
<keyword evidence="1" id="KW-0472">Membrane</keyword>
<evidence type="ECO:0000256" key="1">
    <source>
        <dbReference type="SAM" id="Phobius"/>
    </source>
</evidence>
<dbReference type="InterPro" id="IPR002656">
    <property type="entry name" value="Acyl_transf_3_dom"/>
</dbReference>
<evidence type="ECO:0000313" key="4">
    <source>
        <dbReference type="Proteomes" id="UP001528673"/>
    </source>
</evidence>